<accession>A0ABP8TMU9</accession>
<name>A0ABP8TMU9_9ACTN</name>
<feature type="region of interest" description="Disordered" evidence="1">
    <location>
        <begin position="62"/>
        <end position="86"/>
    </location>
</feature>
<dbReference type="Proteomes" id="UP001500212">
    <property type="component" value="Unassembled WGS sequence"/>
</dbReference>
<comment type="caution">
    <text evidence="2">The sequence shown here is derived from an EMBL/GenBank/DDBJ whole genome shotgun (WGS) entry which is preliminary data.</text>
</comment>
<keyword evidence="3" id="KW-1185">Reference proteome</keyword>
<evidence type="ECO:0000313" key="3">
    <source>
        <dbReference type="Proteomes" id="UP001500212"/>
    </source>
</evidence>
<dbReference type="EMBL" id="BAABHJ010000009">
    <property type="protein sequence ID" value="GAA4609785.1"/>
    <property type="molecule type" value="Genomic_DNA"/>
</dbReference>
<evidence type="ECO:0000313" key="2">
    <source>
        <dbReference type="EMBL" id="GAA4609785.1"/>
    </source>
</evidence>
<protein>
    <submittedName>
        <fullName evidence="2">Uncharacterized protein</fullName>
    </submittedName>
</protein>
<sequence>MQRSRLVDSGGWQRYTYERTAVRQAAQTQRSPFWTKFDRSTLSQRCGSGPLQFGMTGIVLQPRGHCPGPRRAGRYPAPPRRSRPCAKEPGLIGIVVGSVVGRLGRS</sequence>
<evidence type="ECO:0000256" key="1">
    <source>
        <dbReference type="SAM" id="MobiDB-lite"/>
    </source>
</evidence>
<proteinExistence type="predicted"/>
<gene>
    <name evidence="2" type="ORF">GCM10023195_39730</name>
</gene>
<organism evidence="2 3">
    <name type="scientific">Actinoallomurus liliacearum</name>
    <dbReference type="NCBI Taxonomy" id="1080073"/>
    <lineage>
        <taxon>Bacteria</taxon>
        <taxon>Bacillati</taxon>
        <taxon>Actinomycetota</taxon>
        <taxon>Actinomycetes</taxon>
        <taxon>Streptosporangiales</taxon>
        <taxon>Thermomonosporaceae</taxon>
        <taxon>Actinoallomurus</taxon>
    </lineage>
</organism>
<reference evidence="3" key="1">
    <citation type="journal article" date="2019" name="Int. J. Syst. Evol. Microbiol.">
        <title>The Global Catalogue of Microorganisms (GCM) 10K type strain sequencing project: providing services to taxonomists for standard genome sequencing and annotation.</title>
        <authorList>
            <consortium name="The Broad Institute Genomics Platform"/>
            <consortium name="The Broad Institute Genome Sequencing Center for Infectious Disease"/>
            <person name="Wu L."/>
            <person name="Ma J."/>
        </authorList>
    </citation>
    <scope>NUCLEOTIDE SEQUENCE [LARGE SCALE GENOMIC DNA]</scope>
    <source>
        <strain evidence="3">JCM 17938</strain>
    </source>
</reference>